<dbReference type="EMBL" id="CP041165">
    <property type="protein sequence ID" value="QOP41914.1"/>
    <property type="molecule type" value="Genomic_DNA"/>
</dbReference>
<feature type="domain" description="Dinitrogenase iron-molybdenum cofactor biosynthesis" evidence="2">
    <location>
        <begin position="115"/>
        <end position="190"/>
    </location>
</feature>
<evidence type="ECO:0000313" key="3">
    <source>
        <dbReference type="EMBL" id="QOP41914.1"/>
    </source>
</evidence>
<organism evidence="3 4">
    <name type="scientific">Sulfurimonas marina</name>
    <dbReference type="NCBI Taxonomy" id="2590551"/>
    <lineage>
        <taxon>Bacteria</taxon>
        <taxon>Pseudomonadati</taxon>
        <taxon>Campylobacterota</taxon>
        <taxon>Epsilonproteobacteria</taxon>
        <taxon>Campylobacterales</taxon>
        <taxon>Sulfurimonadaceae</taxon>
        <taxon>Sulfurimonas</taxon>
    </lineage>
</organism>
<keyword evidence="4" id="KW-1185">Reference proteome</keyword>
<comment type="similarity">
    <text evidence="1">Belongs to the UPF0251 family.</text>
</comment>
<evidence type="ECO:0000313" key="4">
    <source>
        <dbReference type="Proteomes" id="UP000593910"/>
    </source>
</evidence>
<reference evidence="3 4" key="1">
    <citation type="submission" date="2019-06" db="EMBL/GenBank/DDBJ databases">
        <title>Sulfurimonas gotlandica sp. nov., a chemoautotrophic and psychrotolerant epsilonproteobacterium isolated from a pelagic redoxcline, and an emended description of the genus Sulfurimonas.</title>
        <authorList>
            <person name="Wang S."/>
            <person name="Jiang L."/>
            <person name="Shao Z."/>
        </authorList>
    </citation>
    <scope>NUCLEOTIDE SEQUENCE [LARGE SCALE GENOMIC DNA]</scope>
    <source>
        <strain evidence="3 4">B2</strain>
    </source>
</reference>
<dbReference type="SUPFAM" id="SSF53146">
    <property type="entry name" value="Nitrogenase accessory factor-like"/>
    <property type="match status" value="1"/>
</dbReference>
<dbReference type="Gene3D" id="3.30.420.130">
    <property type="entry name" value="Dinitrogenase iron-molybdenum cofactor biosynthesis domain"/>
    <property type="match status" value="1"/>
</dbReference>
<dbReference type="Pfam" id="PF02579">
    <property type="entry name" value="Nitro_FeMo-Co"/>
    <property type="match status" value="1"/>
</dbReference>
<dbReference type="KEGG" id="smax:FJR03_09280"/>
<dbReference type="InterPro" id="IPR036105">
    <property type="entry name" value="DiNase_FeMo-co_biosyn_sf"/>
</dbReference>
<dbReference type="RefSeq" id="WP_193113235.1">
    <property type="nucleotide sequence ID" value="NZ_CP041165.1"/>
</dbReference>
<dbReference type="Proteomes" id="UP000593910">
    <property type="component" value="Chromosome"/>
</dbReference>
<dbReference type="AlphaFoldDB" id="A0A7M1AWU9"/>
<evidence type="ECO:0000256" key="1">
    <source>
        <dbReference type="ARBA" id="ARBA00009350"/>
    </source>
</evidence>
<gene>
    <name evidence="3" type="ORF">FJR03_09280</name>
</gene>
<accession>A0A7M1AWU9</accession>
<sequence length="193" mass="22282">MARTKSNRNLNFKPQYKKFVPEGVKPDGKVTLLHEEIEAIYLMDLIGLYQEEAAKKMEISRPTFTRILKNARYKLSLGIVSGYKIEIEDDKDEIIVAICMENEDNFEKISPMEQYIFVYKMTQDKVSFIKKLENPVYSDKKKLAIVLPKLFLEHNVNLFVSSQIGEGLKNSLISKGIKPMIVKKMTSLETLLQ</sequence>
<evidence type="ECO:0000259" key="2">
    <source>
        <dbReference type="Pfam" id="PF02579"/>
    </source>
</evidence>
<proteinExistence type="inferred from homology"/>
<dbReference type="InterPro" id="IPR003731">
    <property type="entry name" value="Di-Nase_FeMo-co_biosynth"/>
</dbReference>
<dbReference type="PANTHER" id="PTHR37478">
    <property type="match status" value="1"/>
</dbReference>
<name>A0A7M1AWU9_9BACT</name>
<protein>
    <submittedName>
        <fullName evidence="3">DUF134 domain-containing protein</fullName>
    </submittedName>
</protein>
<dbReference type="Pfam" id="PF02001">
    <property type="entry name" value="DUF134"/>
    <property type="match status" value="1"/>
</dbReference>
<dbReference type="InterPro" id="IPR002852">
    <property type="entry name" value="UPF0251"/>
</dbReference>
<dbReference type="PANTHER" id="PTHR37478:SF2">
    <property type="entry name" value="UPF0251 PROTEIN TK0562"/>
    <property type="match status" value="1"/>
</dbReference>